<keyword evidence="2" id="KW-1185">Reference proteome</keyword>
<gene>
    <name evidence="1" type="ORF">GCM10011382_12700</name>
</gene>
<name>A0ABQ1NU04_9GAMM</name>
<dbReference type="EMBL" id="BMHM01000002">
    <property type="protein sequence ID" value="GGC83983.1"/>
    <property type="molecule type" value="Genomic_DNA"/>
</dbReference>
<proteinExistence type="predicted"/>
<protein>
    <submittedName>
        <fullName evidence="1">Uncharacterized protein</fullName>
    </submittedName>
</protein>
<dbReference type="Proteomes" id="UP000597301">
    <property type="component" value="Unassembled WGS sequence"/>
</dbReference>
<dbReference type="RefSeq" id="WP_188638653.1">
    <property type="nucleotide sequence ID" value="NZ_BMHM01000002.1"/>
</dbReference>
<evidence type="ECO:0000313" key="1">
    <source>
        <dbReference type="EMBL" id="GGC83983.1"/>
    </source>
</evidence>
<evidence type="ECO:0000313" key="2">
    <source>
        <dbReference type="Proteomes" id="UP000597301"/>
    </source>
</evidence>
<comment type="caution">
    <text evidence="1">The sequence shown here is derived from an EMBL/GenBank/DDBJ whole genome shotgun (WGS) entry which is preliminary data.</text>
</comment>
<organism evidence="1 2">
    <name type="scientific">Vreelandella lutescens</name>
    <dbReference type="NCBI Taxonomy" id="1602943"/>
    <lineage>
        <taxon>Bacteria</taxon>
        <taxon>Pseudomonadati</taxon>
        <taxon>Pseudomonadota</taxon>
        <taxon>Gammaproteobacteria</taxon>
        <taxon>Oceanospirillales</taxon>
        <taxon>Halomonadaceae</taxon>
        <taxon>Vreelandella</taxon>
    </lineage>
</organism>
<accession>A0ABQ1NU04</accession>
<sequence length="130" mass="15041">MDIIEARTLAQRAFQNGYIVVFDRKEGSMVASDDQCVRTDQAFSFCREVLFDHYADIPDDDPQGRSLRQIESEEELIQGFQEVSSEFMFFALGARFDNASLEEVLADCKERLFFPPWYIIYRGQLIFGTA</sequence>
<reference evidence="2" key="1">
    <citation type="journal article" date="2019" name="Int. J. Syst. Evol. Microbiol.">
        <title>The Global Catalogue of Microorganisms (GCM) 10K type strain sequencing project: providing services to taxonomists for standard genome sequencing and annotation.</title>
        <authorList>
            <consortium name="The Broad Institute Genomics Platform"/>
            <consortium name="The Broad Institute Genome Sequencing Center for Infectious Disease"/>
            <person name="Wu L."/>
            <person name="Ma J."/>
        </authorList>
    </citation>
    <scope>NUCLEOTIDE SEQUENCE [LARGE SCALE GENOMIC DNA]</scope>
    <source>
        <strain evidence="2">CGMCC 1.15122</strain>
    </source>
</reference>